<dbReference type="InterPro" id="IPR014014">
    <property type="entry name" value="RNA_helicase_DEAD_Q_motif"/>
</dbReference>
<dbReference type="Proteomes" id="UP000018208">
    <property type="component" value="Unassembled WGS sequence"/>
</dbReference>
<comment type="similarity">
    <text evidence="6">Belongs to the DEAD box helicase family. DDX6/DHH1 subfamily.</text>
</comment>
<dbReference type="Pfam" id="PF00270">
    <property type="entry name" value="DEAD"/>
    <property type="match status" value="1"/>
</dbReference>
<evidence type="ECO:0000313" key="14">
    <source>
        <dbReference type="Proteomes" id="UP000018208"/>
    </source>
</evidence>
<dbReference type="SMART" id="SM00487">
    <property type="entry name" value="DEXDc"/>
    <property type="match status" value="1"/>
</dbReference>
<dbReference type="Gene3D" id="3.40.50.300">
    <property type="entry name" value="P-loop containing nucleotide triphosphate hydrolases"/>
    <property type="match status" value="2"/>
</dbReference>
<feature type="domain" description="Helicase C-terminal" evidence="10">
    <location>
        <begin position="233"/>
        <end position="374"/>
    </location>
</feature>
<dbReference type="PROSITE" id="PS51194">
    <property type="entry name" value="HELICASE_CTER"/>
    <property type="match status" value="1"/>
</dbReference>
<dbReference type="GO" id="GO:0016787">
    <property type="term" value="F:hydrolase activity"/>
    <property type="evidence" value="ECO:0007669"/>
    <property type="project" value="UniProtKB-KW"/>
</dbReference>
<evidence type="ECO:0000256" key="7">
    <source>
        <dbReference type="PROSITE-ProRule" id="PRU00552"/>
    </source>
</evidence>
<dbReference type="EMBL" id="KI546046">
    <property type="protein sequence ID" value="EST47211.1"/>
    <property type="molecule type" value="Genomic_DNA"/>
</dbReference>
<evidence type="ECO:0000256" key="8">
    <source>
        <dbReference type="RuleBase" id="RU000492"/>
    </source>
</evidence>
<dbReference type="EMBL" id="AUWU02000003">
    <property type="protein sequence ID" value="KAH0575702.1"/>
    <property type="molecule type" value="Genomic_DNA"/>
</dbReference>
<evidence type="ECO:0000256" key="4">
    <source>
        <dbReference type="ARBA" id="ARBA00022806"/>
    </source>
</evidence>
<evidence type="ECO:0000256" key="5">
    <source>
        <dbReference type="ARBA" id="ARBA00022840"/>
    </source>
</evidence>
<organism evidence="12">
    <name type="scientific">Spironucleus salmonicida</name>
    <dbReference type="NCBI Taxonomy" id="348837"/>
    <lineage>
        <taxon>Eukaryota</taxon>
        <taxon>Metamonada</taxon>
        <taxon>Diplomonadida</taxon>
        <taxon>Hexamitidae</taxon>
        <taxon>Hexamitinae</taxon>
        <taxon>Spironucleus</taxon>
    </lineage>
</organism>
<gene>
    <name evidence="12" type="ORF">SS50377_12722</name>
    <name evidence="13" type="ORF">SS50377_23342</name>
</gene>
<feature type="domain" description="DEAD-box RNA helicase Q" evidence="11">
    <location>
        <begin position="1"/>
        <end position="29"/>
    </location>
</feature>
<keyword evidence="12" id="KW-0396">Initiation factor</keyword>
<name>V6LU48_9EUKA</name>
<dbReference type="PROSITE" id="PS00039">
    <property type="entry name" value="DEAD_ATP_HELICASE"/>
    <property type="match status" value="1"/>
</dbReference>
<dbReference type="InterPro" id="IPR027417">
    <property type="entry name" value="P-loop_NTPase"/>
</dbReference>
<evidence type="ECO:0000256" key="3">
    <source>
        <dbReference type="ARBA" id="ARBA00022801"/>
    </source>
</evidence>
<keyword evidence="14" id="KW-1185">Reference proteome</keyword>
<dbReference type="InterPro" id="IPR000629">
    <property type="entry name" value="RNA-helicase_DEAD-box_CS"/>
</dbReference>
<dbReference type="InterPro" id="IPR011545">
    <property type="entry name" value="DEAD/DEAH_box_helicase_dom"/>
</dbReference>
<keyword evidence="12" id="KW-0648">Protein biosynthesis</keyword>
<dbReference type="VEuPathDB" id="GiardiaDB:SS50377_23342"/>
<dbReference type="InterPro" id="IPR014001">
    <property type="entry name" value="Helicase_ATP-bd"/>
</dbReference>
<reference evidence="12 13" key="1">
    <citation type="journal article" date="2014" name="PLoS Genet.">
        <title>The Genome of Spironucleus salmonicida Highlights a Fish Pathogen Adapted to Fluctuating Environments.</title>
        <authorList>
            <person name="Xu F."/>
            <person name="Jerlstrom-Hultqvist J."/>
            <person name="Einarsson E."/>
            <person name="Astvaldsson A."/>
            <person name="Svard S.G."/>
            <person name="Andersson J.O."/>
        </authorList>
    </citation>
    <scope>NUCLEOTIDE SEQUENCE</scope>
    <source>
        <strain evidence="13">ATCC 50377</strain>
    </source>
</reference>
<protein>
    <submittedName>
        <fullName evidence="12">Eukaryotic translation initiation factor 4A</fullName>
    </submittedName>
</protein>
<feature type="domain" description="Helicase ATP-binding" evidence="9">
    <location>
        <begin position="32"/>
        <end position="203"/>
    </location>
</feature>
<dbReference type="GO" id="GO:0005524">
    <property type="term" value="F:ATP binding"/>
    <property type="evidence" value="ECO:0007669"/>
    <property type="project" value="UniProtKB-KW"/>
</dbReference>
<dbReference type="CDD" id="cd18787">
    <property type="entry name" value="SF2_C_DEAD"/>
    <property type="match status" value="1"/>
</dbReference>
<dbReference type="SUPFAM" id="SSF52540">
    <property type="entry name" value="P-loop containing nucleoside triphosphate hydrolases"/>
    <property type="match status" value="1"/>
</dbReference>
<accession>V6LU48</accession>
<evidence type="ECO:0000259" key="9">
    <source>
        <dbReference type="PROSITE" id="PS51192"/>
    </source>
</evidence>
<comment type="subcellular location">
    <subcellularLocation>
        <location evidence="1">Cytoplasm</location>
    </subcellularLocation>
</comment>
<dbReference type="PROSITE" id="PS51192">
    <property type="entry name" value="HELICASE_ATP_BIND_1"/>
    <property type="match status" value="1"/>
</dbReference>
<dbReference type="PROSITE" id="PS51195">
    <property type="entry name" value="Q_MOTIF"/>
    <property type="match status" value="1"/>
</dbReference>
<dbReference type="Pfam" id="PF00271">
    <property type="entry name" value="Helicase_C"/>
    <property type="match status" value="1"/>
</dbReference>
<evidence type="ECO:0000313" key="12">
    <source>
        <dbReference type="EMBL" id="EST47211.1"/>
    </source>
</evidence>
<proteinExistence type="inferred from homology"/>
<keyword evidence="3 8" id="KW-0378">Hydrolase</keyword>
<feature type="short sequence motif" description="Q motif" evidence="7">
    <location>
        <begin position="1"/>
        <end position="29"/>
    </location>
</feature>
<reference evidence="13" key="2">
    <citation type="submission" date="2020-12" db="EMBL/GenBank/DDBJ databases">
        <title>New Spironucleus salmonicida genome in near-complete chromosomes.</title>
        <authorList>
            <person name="Xu F."/>
            <person name="Kurt Z."/>
            <person name="Jimenez-Gonzalez A."/>
            <person name="Astvaldsson A."/>
            <person name="Andersson J.O."/>
            <person name="Svard S.G."/>
        </authorList>
    </citation>
    <scope>NUCLEOTIDE SEQUENCE</scope>
    <source>
        <strain evidence="13">ATCC 50377</strain>
    </source>
</reference>
<dbReference type="PANTHER" id="PTHR47960">
    <property type="entry name" value="DEAD-BOX ATP-DEPENDENT RNA HELICASE 50"/>
    <property type="match status" value="1"/>
</dbReference>
<dbReference type="InterPro" id="IPR001650">
    <property type="entry name" value="Helicase_C-like"/>
</dbReference>
<keyword evidence="4 8" id="KW-0347">Helicase</keyword>
<dbReference type="SMART" id="SM00490">
    <property type="entry name" value="HELICc"/>
    <property type="match status" value="1"/>
</dbReference>
<keyword evidence="5 8" id="KW-0067">ATP-binding</keyword>
<evidence type="ECO:0000313" key="13">
    <source>
        <dbReference type="EMBL" id="KAH0575702.1"/>
    </source>
</evidence>
<evidence type="ECO:0000256" key="6">
    <source>
        <dbReference type="ARBA" id="ARBA00038316"/>
    </source>
</evidence>
<dbReference type="GO" id="GO:0005737">
    <property type="term" value="C:cytoplasm"/>
    <property type="evidence" value="ECO:0007669"/>
    <property type="project" value="UniProtKB-SubCell"/>
</dbReference>
<dbReference type="GO" id="GO:0003724">
    <property type="term" value="F:RNA helicase activity"/>
    <property type="evidence" value="ECO:0007669"/>
    <property type="project" value="InterPro"/>
</dbReference>
<keyword evidence="2 8" id="KW-0547">Nucleotide-binding</keyword>
<dbReference type="GO" id="GO:0003743">
    <property type="term" value="F:translation initiation factor activity"/>
    <property type="evidence" value="ECO:0007669"/>
    <property type="project" value="UniProtKB-KW"/>
</dbReference>
<dbReference type="OrthoDB" id="10265785at2759"/>
<dbReference type="GO" id="GO:0003676">
    <property type="term" value="F:nucleic acid binding"/>
    <property type="evidence" value="ECO:0007669"/>
    <property type="project" value="InterPro"/>
</dbReference>
<evidence type="ECO:0000259" key="11">
    <source>
        <dbReference type="PROSITE" id="PS51195"/>
    </source>
</evidence>
<evidence type="ECO:0000256" key="2">
    <source>
        <dbReference type="ARBA" id="ARBA00022741"/>
    </source>
</evidence>
<sequence length="374" mass="41406">MSFDAMNLKPKLLDGIFGHGFEKPSAIQDQAIVPITTGKDVICQAQSGTGKTATFSIACLQRIDENLKKTQAIILAPTRELAQQSADVLTSIGSKMNIVVQCIIGGSTVQQDIESLNRNVPHVVVGTPGRLNQLITQGNLHCENVKMVIVDEADEMLKTDFQDQIISVFKAVSQGTQLVMVSATMPQQILDLTSSFMPDAIQILVKEDELTLDGIRQYQVALDNSWKTSTLFDIFKVMTVQQCIIFSNNQSVVVEVYEALKHENFACDMIHGKMDQAERNAVMKSFRLGTQRVLIATNVIARGIDVQNVSLVINYDIPKRPEQYLHRIGRSGRFGRKGVAINLVSEQDTANLQIIQDTYQTTIELLPAELQSLI</sequence>
<evidence type="ECO:0000259" key="10">
    <source>
        <dbReference type="PROSITE" id="PS51194"/>
    </source>
</evidence>
<evidence type="ECO:0000256" key="1">
    <source>
        <dbReference type="ARBA" id="ARBA00004496"/>
    </source>
</evidence>
<dbReference type="AlphaFoldDB" id="V6LU48"/>